<dbReference type="Proteomes" id="UP001160130">
    <property type="component" value="Unassembled WGS sequence"/>
</dbReference>
<gene>
    <name evidence="2" type="ORF">M2272_002049</name>
</gene>
<keyword evidence="1" id="KW-0472">Membrane</keyword>
<proteinExistence type="predicted"/>
<keyword evidence="3" id="KW-1185">Reference proteome</keyword>
<evidence type="ECO:0000313" key="2">
    <source>
        <dbReference type="EMBL" id="MDH6195409.1"/>
    </source>
</evidence>
<organism evidence="2 3">
    <name type="scientific">Mycolicibacterium frederiksbergense</name>
    <dbReference type="NCBI Taxonomy" id="117567"/>
    <lineage>
        <taxon>Bacteria</taxon>
        <taxon>Bacillati</taxon>
        <taxon>Actinomycetota</taxon>
        <taxon>Actinomycetes</taxon>
        <taxon>Mycobacteriales</taxon>
        <taxon>Mycobacteriaceae</taxon>
        <taxon>Mycolicibacterium</taxon>
    </lineage>
</organism>
<evidence type="ECO:0000256" key="1">
    <source>
        <dbReference type="SAM" id="Phobius"/>
    </source>
</evidence>
<evidence type="ECO:0000313" key="3">
    <source>
        <dbReference type="Proteomes" id="UP001160130"/>
    </source>
</evidence>
<keyword evidence="1" id="KW-0812">Transmembrane</keyword>
<dbReference type="EMBL" id="JARXVE010000003">
    <property type="protein sequence ID" value="MDH6195409.1"/>
    <property type="molecule type" value="Genomic_DNA"/>
</dbReference>
<protein>
    <recommendedName>
        <fullName evidence="4">ABC transporter permease</fullName>
    </recommendedName>
</protein>
<name>A0ABT6KXJ7_9MYCO</name>
<evidence type="ECO:0008006" key="4">
    <source>
        <dbReference type="Google" id="ProtNLM"/>
    </source>
</evidence>
<sequence length="39" mass="4072">MRGLLIGTPTNWALDVSVLIAAAVLGVAAASLLLRRLVR</sequence>
<comment type="caution">
    <text evidence="2">The sequence shown here is derived from an EMBL/GenBank/DDBJ whole genome shotgun (WGS) entry which is preliminary data.</text>
</comment>
<reference evidence="2 3" key="1">
    <citation type="submission" date="2023-04" db="EMBL/GenBank/DDBJ databases">
        <title>Forest soil microbial communities from Buena Vista Peninsula, Colon Province, Panama.</title>
        <authorList>
            <person name="Bouskill N."/>
        </authorList>
    </citation>
    <scope>NUCLEOTIDE SEQUENCE [LARGE SCALE GENOMIC DNA]</scope>
    <source>
        <strain evidence="2 3">AC80</strain>
    </source>
</reference>
<keyword evidence="1" id="KW-1133">Transmembrane helix</keyword>
<accession>A0ABT6KXJ7</accession>
<feature type="transmembrane region" description="Helical" evidence="1">
    <location>
        <begin position="12"/>
        <end position="34"/>
    </location>
</feature>